<name>A0A2X0KSM9_9BASI</name>
<dbReference type="Proteomes" id="UP000249723">
    <property type="component" value="Unassembled WGS sequence"/>
</dbReference>
<feature type="compositionally biased region" description="Low complexity" evidence="2">
    <location>
        <begin position="111"/>
        <end position="125"/>
    </location>
</feature>
<organism evidence="3 4">
    <name type="scientific">Microbotryum saponariae</name>
    <dbReference type="NCBI Taxonomy" id="289078"/>
    <lineage>
        <taxon>Eukaryota</taxon>
        <taxon>Fungi</taxon>
        <taxon>Dikarya</taxon>
        <taxon>Basidiomycota</taxon>
        <taxon>Pucciniomycotina</taxon>
        <taxon>Microbotryomycetes</taxon>
        <taxon>Microbotryales</taxon>
        <taxon>Microbotryaceae</taxon>
        <taxon>Microbotryum</taxon>
    </lineage>
</organism>
<keyword evidence="1" id="KW-0175">Coiled coil</keyword>
<gene>
    <name evidence="3" type="ORF">BZ3500_MVSOF-1268-A1-R1_CHR1-1G01018</name>
</gene>
<protein>
    <submittedName>
        <fullName evidence="3">BZ3500_MvSof-1268-A1-R1_Chr1-1g01018 protein</fullName>
    </submittedName>
</protein>
<keyword evidence="4" id="KW-1185">Reference proteome</keyword>
<accession>A0A2X0KSM9</accession>
<feature type="coiled-coil region" evidence="1">
    <location>
        <begin position="134"/>
        <end position="161"/>
    </location>
</feature>
<sequence length="510" mass="57879">MLEWVADVVEHWPGGSGTDRAFTEAFTGACAGVRERGREPIRVGRFHSCPLPRPRRGLANYHWVVPKLEPLRDPMRTPPVDILPDELLHRIFCFVQSEPLSTTAPLRSSRRAGSPSTAPSAPATSLGNAISFQLGRIRASLERLRNQNGQAERISQRMDQMGLYGLSIDRSSRELIASRDRVAALRSFSLVHRRWTPIAQRLLFSHVAITHELQARELFHSPTPRTHRFQSLSITGVSNGAVEALLSRVTAVAQLRLALVQESHNAVGCQGSILHSHGLKDLDTLVLGDPFRFTDWPDSWPTHLRRLSVTSSAFFDSSEQDRTRPVTRHFPPTLSELHFRMRGADQLPHPLHRLIEALPSNSVAPTPSLPDKNPLQHLTLTLDVVPSHYDSTHELDQEPDADESLETSRRIDHFVQGVTDLVLSAQFPTSLQHLRIQFIIPDLNEVTRSETDPFWGTGIETDPWDWRLYPSTRGWVPVDEMCAERGIEFEMSRFTRDHEERTFWKDRWNS</sequence>
<feature type="region of interest" description="Disordered" evidence="2">
    <location>
        <begin position="104"/>
        <end position="125"/>
    </location>
</feature>
<evidence type="ECO:0000313" key="3">
    <source>
        <dbReference type="EMBL" id="SCZ89191.1"/>
    </source>
</evidence>
<proteinExistence type="predicted"/>
<evidence type="ECO:0000256" key="1">
    <source>
        <dbReference type="SAM" id="Coils"/>
    </source>
</evidence>
<reference evidence="4" key="1">
    <citation type="submission" date="2016-10" db="EMBL/GenBank/DDBJ databases">
        <authorList>
            <person name="Jeantristanb JTB J.-T."/>
            <person name="Ricardo R."/>
        </authorList>
    </citation>
    <scope>NUCLEOTIDE SEQUENCE [LARGE SCALE GENOMIC DNA]</scope>
</reference>
<evidence type="ECO:0000256" key="2">
    <source>
        <dbReference type="SAM" id="MobiDB-lite"/>
    </source>
</evidence>
<dbReference type="EMBL" id="FMWP01000013">
    <property type="protein sequence ID" value="SCZ89191.1"/>
    <property type="molecule type" value="Genomic_DNA"/>
</dbReference>
<evidence type="ECO:0000313" key="4">
    <source>
        <dbReference type="Proteomes" id="UP000249723"/>
    </source>
</evidence>
<dbReference type="AlphaFoldDB" id="A0A2X0KSM9"/>